<dbReference type="Proteomes" id="UP000593560">
    <property type="component" value="Unassembled WGS sequence"/>
</dbReference>
<dbReference type="EMBL" id="JABFAD010000013">
    <property type="protein sequence ID" value="MBA0816680.1"/>
    <property type="molecule type" value="Genomic_DNA"/>
</dbReference>
<sequence>MARKCLKKLMISTIEKKNELEEAKPVKKKTSRVNSMVLFPRNRGDGEGLMFVDINIVGQK</sequence>
<dbReference type="OrthoDB" id="997924at2759"/>
<organism evidence="1 2">
    <name type="scientific">Gossypium harknessii</name>
    <dbReference type="NCBI Taxonomy" id="34285"/>
    <lineage>
        <taxon>Eukaryota</taxon>
        <taxon>Viridiplantae</taxon>
        <taxon>Streptophyta</taxon>
        <taxon>Embryophyta</taxon>
        <taxon>Tracheophyta</taxon>
        <taxon>Spermatophyta</taxon>
        <taxon>Magnoliopsida</taxon>
        <taxon>eudicotyledons</taxon>
        <taxon>Gunneridae</taxon>
        <taxon>Pentapetalae</taxon>
        <taxon>rosids</taxon>
        <taxon>malvids</taxon>
        <taxon>Malvales</taxon>
        <taxon>Malvaceae</taxon>
        <taxon>Malvoideae</taxon>
        <taxon>Gossypium</taxon>
    </lineage>
</organism>
<reference evidence="1 2" key="1">
    <citation type="journal article" date="2019" name="Genome Biol. Evol.">
        <title>Insights into the evolution of the New World diploid cottons (Gossypium, subgenus Houzingenia) based on genome sequencing.</title>
        <authorList>
            <person name="Grover C.E."/>
            <person name="Arick M.A. 2nd"/>
            <person name="Thrash A."/>
            <person name="Conover J.L."/>
            <person name="Sanders W.S."/>
            <person name="Peterson D.G."/>
            <person name="Frelichowski J.E."/>
            <person name="Scheffler J.A."/>
            <person name="Scheffler B.E."/>
            <person name="Wendel J.F."/>
        </authorList>
    </citation>
    <scope>NUCLEOTIDE SEQUENCE [LARGE SCALE GENOMIC DNA]</scope>
    <source>
        <strain evidence="1">0</strain>
        <tissue evidence="1">Leaf</tissue>
    </source>
</reference>
<proteinExistence type="predicted"/>
<evidence type="ECO:0000313" key="1">
    <source>
        <dbReference type="EMBL" id="MBA0816680.1"/>
    </source>
</evidence>
<evidence type="ECO:0000313" key="2">
    <source>
        <dbReference type="Proteomes" id="UP000593560"/>
    </source>
</evidence>
<accession>A0A7J9I3I3</accession>
<comment type="caution">
    <text evidence="1">The sequence shown here is derived from an EMBL/GenBank/DDBJ whole genome shotgun (WGS) entry which is preliminary data.</text>
</comment>
<gene>
    <name evidence="1" type="ORF">Gohar_001315</name>
</gene>
<protein>
    <submittedName>
        <fullName evidence="1">Uncharacterized protein</fullName>
    </submittedName>
</protein>
<name>A0A7J9I3I3_9ROSI</name>
<keyword evidence="2" id="KW-1185">Reference proteome</keyword>
<dbReference type="AlphaFoldDB" id="A0A7J9I3I3"/>